<dbReference type="GO" id="GO:0005778">
    <property type="term" value="C:peroxisomal membrane"/>
    <property type="evidence" value="ECO:0007669"/>
    <property type="project" value="TreeGrafter"/>
</dbReference>
<dbReference type="EMBL" id="KV454211">
    <property type="protein sequence ID" value="ODQ58924.1"/>
    <property type="molecule type" value="Genomic_DNA"/>
</dbReference>
<evidence type="ECO:0000313" key="3">
    <source>
        <dbReference type="Proteomes" id="UP000094112"/>
    </source>
</evidence>
<organism evidence="2 3">
    <name type="scientific">Wickerhamomyces anomalus (strain ATCC 58044 / CBS 1984 / NCYC 433 / NRRL Y-366-8)</name>
    <name type="common">Yeast</name>
    <name type="synonym">Hansenula anomala</name>
    <dbReference type="NCBI Taxonomy" id="683960"/>
    <lineage>
        <taxon>Eukaryota</taxon>
        <taxon>Fungi</taxon>
        <taxon>Dikarya</taxon>
        <taxon>Ascomycota</taxon>
        <taxon>Saccharomycotina</taxon>
        <taxon>Saccharomycetes</taxon>
        <taxon>Phaffomycetales</taxon>
        <taxon>Wickerhamomycetaceae</taxon>
        <taxon>Wickerhamomyces</taxon>
    </lineage>
</organism>
<keyword evidence="1" id="KW-0472">Membrane</keyword>
<dbReference type="OrthoDB" id="39659at2759"/>
<name>A0A1E3P158_WICAA</name>
<keyword evidence="3" id="KW-1185">Reference proteome</keyword>
<keyword evidence="1" id="KW-0812">Transmembrane</keyword>
<evidence type="ECO:0008006" key="4">
    <source>
        <dbReference type="Google" id="ProtNLM"/>
    </source>
</evidence>
<dbReference type="Proteomes" id="UP000094112">
    <property type="component" value="Unassembled WGS sequence"/>
</dbReference>
<dbReference type="Pfam" id="PF02466">
    <property type="entry name" value="Tim17"/>
    <property type="match status" value="1"/>
</dbReference>
<dbReference type="InterPro" id="IPR019531">
    <property type="entry name" value="Pmp4"/>
</dbReference>
<evidence type="ECO:0000256" key="1">
    <source>
        <dbReference type="SAM" id="Phobius"/>
    </source>
</evidence>
<dbReference type="PANTHER" id="PTHR15460:SF3">
    <property type="entry name" value="PEROXISOMAL MEMBRANE PROTEIN 4"/>
    <property type="match status" value="1"/>
</dbReference>
<dbReference type="STRING" id="683960.A0A1E3P158"/>
<protein>
    <recommendedName>
        <fullName evidence="4">Peroxisomal membrane protein 4</fullName>
    </recommendedName>
</protein>
<dbReference type="RefSeq" id="XP_019038131.1">
    <property type="nucleotide sequence ID" value="XM_019184898.1"/>
</dbReference>
<dbReference type="GeneID" id="30202144"/>
<evidence type="ECO:0000313" key="2">
    <source>
        <dbReference type="EMBL" id="ODQ58924.1"/>
    </source>
</evidence>
<keyword evidence="1" id="KW-1133">Transmembrane helix</keyword>
<feature type="transmembrane region" description="Helical" evidence="1">
    <location>
        <begin position="122"/>
        <end position="140"/>
    </location>
</feature>
<feature type="transmembrane region" description="Helical" evidence="1">
    <location>
        <begin position="161"/>
        <end position="181"/>
    </location>
</feature>
<gene>
    <name evidence="2" type="ORF">WICANDRAFT_79469</name>
</gene>
<proteinExistence type="predicted"/>
<sequence length="215" mass="24750">MVLNLDALVRNPANREFFQIIKSMRNGIVYGGRLRFAHALVIQLLFRRSVPLEKRLKLVFRQAKDHGSILASFALIYKLLMMSLKKLNGGAPINEFISGFIGALIVYGNRTPYFNHSIAHQITLYCAARVLLGLGKMLAFKIAKYLKEEHGFHNKKHIRHAIGTNTWTLFASVSWGLVMYLHRYYPSFLQHSLESSMVYIYDDFKWDDLKSLLGI</sequence>
<dbReference type="AlphaFoldDB" id="A0A1E3P158"/>
<reference evidence="2 3" key="1">
    <citation type="journal article" date="2016" name="Proc. Natl. Acad. Sci. U.S.A.">
        <title>Comparative genomics of biotechnologically important yeasts.</title>
        <authorList>
            <person name="Riley R."/>
            <person name="Haridas S."/>
            <person name="Wolfe K.H."/>
            <person name="Lopes M.R."/>
            <person name="Hittinger C.T."/>
            <person name="Goeker M."/>
            <person name="Salamov A.A."/>
            <person name="Wisecaver J.H."/>
            <person name="Long T.M."/>
            <person name="Calvey C.H."/>
            <person name="Aerts A.L."/>
            <person name="Barry K.W."/>
            <person name="Choi C."/>
            <person name="Clum A."/>
            <person name="Coughlan A.Y."/>
            <person name="Deshpande S."/>
            <person name="Douglass A.P."/>
            <person name="Hanson S.J."/>
            <person name="Klenk H.-P."/>
            <person name="LaButti K.M."/>
            <person name="Lapidus A."/>
            <person name="Lindquist E.A."/>
            <person name="Lipzen A.M."/>
            <person name="Meier-Kolthoff J.P."/>
            <person name="Ohm R.A."/>
            <person name="Otillar R.P."/>
            <person name="Pangilinan J.L."/>
            <person name="Peng Y."/>
            <person name="Rokas A."/>
            <person name="Rosa C.A."/>
            <person name="Scheuner C."/>
            <person name="Sibirny A.A."/>
            <person name="Slot J.C."/>
            <person name="Stielow J.B."/>
            <person name="Sun H."/>
            <person name="Kurtzman C.P."/>
            <person name="Blackwell M."/>
            <person name="Grigoriev I.V."/>
            <person name="Jeffries T.W."/>
        </authorList>
    </citation>
    <scope>NUCLEOTIDE SEQUENCE [LARGE SCALE GENOMIC DNA]</scope>
    <source>
        <strain evidence="3">ATCC 58044 / CBS 1984 / NCYC 433 / NRRL Y-366-8</strain>
    </source>
</reference>
<feature type="transmembrane region" description="Helical" evidence="1">
    <location>
        <begin position="91"/>
        <end position="110"/>
    </location>
</feature>
<dbReference type="PANTHER" id="PTHR15460">
    <property type="entry name" value="PEROXISOMAL MEMBRANE PROTEIN 4"/>
    <property type="match status" value="1"/>
</dbReference>
<accession>A0A1E3P158</accession>